<dbReference type="InterPro" id="IPR005754">
    <property type="entry name" value="Sortase"/>
</dbReference>
<accession>A0A1H1M1S6</accession>
<protein>
    <submittedName>
        <fullName evidence="4">Sortase family protein</fullName>
    </submittedName>
</protein>
<evidence type="ECO:0000313" key="4">
    <source>
        <dbReference type="EMBL" id="SDR79969.1"/>
    </source>
</evidence>
<dbReference type="STRING" id="545619.SAMN04489860_0089"/>
<dbReference type="eggNOG" id="COG3764">
    <property type="taxonomic scope" value="Bacteria"/>
</dbReference>
<feature type="active site" description="Proton donor/acceptor" evidence="2">
    <location>
        <position position="152"/>
    </location>
</feature>
<evidence type="ECO:0000256" key="1">
    <source>
        <dbReference type="ARBA" id="ARBA00022801"/>
    </source>
</evidence>
<dbReference type="InterPro" id="IPR042001">
    <property type="entry name" value="Sortase_F"/>
</dbReference>
<name>A0A1H1M1S6_9CELL</name>
<proteinExistence type="predicted"/>
<dbReference type="CDD" id="cd05829">
    <property type="entry name" value="Sortase_F"/>
    <property type="match status" value="1"/>
</dbReference>
<feature type="compositionally biased region" description="Low complexity" evidence="3">
    <location>
        <begin position="59"/>
        <end position="91"/>
    </location>
</feature>
<evidence type="ECO:0000256" key="2">
    <source>
        <dbReference type="PIRSR" id="PIRSR605754-1"/>
    </source>
</evidence>
<keyword evidence="1" id="KW-0378">Hydrolase</keyword>
<dbReference type="AlphaFoldDB" id="A0A1H1M1S6"/>
<feature type="region of interest" description="Disordered" evidence="3">
    <location>
        <begin position="41"/>
        <end position="99"/>
    </location>
</feature>
<gene>
    <name evidence="4" type="ORF">SAMN04489860_0089</name>
</gene>
<dbReference type="EMBL" id="LT629776">
    <property type="protein sequence ID" value="SDR79969.1"/>
    <property type="molecule type" value="Genomic_DNA"/>
</dbReference>
<keyword evidence="5" id="KW-1185">Reference proteome</keyword>
<feature type="active site" description="Acyl-thioester intermediate" evidence="2">
    <location>
        <position position="219"/>
    </location>
</feature>
<dbReference type="Proteomes" id="UP000185663">
    <property type="component" value="Chromosome I"/>
</dbReference>
<evidence type="ECO:0000256" key="3">
    <source>
        <dbReference type="SAM" id="MobiDB-lite"/>
    </source>
</evidence>
<organism evidence="4 5">
    <name type="scientific">Paraoerskovia marina</name>
    <dbReference type="NCBI Taxonomy" id="545619"/>
    <lineage>
        <taxon>Bacteria</taxon>
        <taxon>Bacillati</taxon>
        <taxon>Actinomycetota</taxon>
        <taxon>Actinomycetes</taxon>
        <taxon>Micrococcales</taxon>
        <taxon>Cellulomonadaceae</taxon>
        <taxon>Paraoerskovia</taxon>
    </lineage>
</organism>
<dbReference type="Pfam" id="PF04203">
    <property type="entry name" value="Sortase"/>
    <property type="match status" value="1"/>
</dbReference>
<sequence length="242" mass="24832">MRHSTPAKGSARRATHLAAVAGLLALLALLGVIALGEAYAEGPGSGAGPEPGPTARAEPAPSDGTTPPPSDDAAATTTSVPDVPVRAATPEPDAPDPTRLVVEGLDIDVPVEPEGVDPDGTMSLPESGTVAGWYQYGAAPGDDTGTVVLASHVDTYDDGLGEFARLTDAAPGDSVTLTDTEGNTYNYTVETVEQTAKVDVPLDDLFDRTGDRRLVMVTCGGRWDADVGHYEDNVIVTAVPQS</sequence>
<dbReference type="SUPFAM" id="SSF63817">
    <property type="entry name" value="Sortase"/>
    <property type="match status" value="1"/>
</dbReference>
<evidence type="ECO:0000313" key="5">
    <source>
        <dbReference type="Proteomes" id="UP000185663"/>
    </source>
</evidence>
<dbReference type="InterPro" id="IPR023365">
    <property type="entry name" value="Sortase_dom-sf"/>
</dbReference>
<dbReference type="RefSeq" id="WP_083371155.1">
    <property type="nucleotide sequence ID" value="NZ_LT629776.1"/>
</dbReference>
<dbReference type="OrthoDB" id="525039at2"/>
<dbReference type="Gene3D" id="2.40.260.10">
    <property type="entry name" value="Sortase"/>
    <property type="match status" value="1"/>
</dbReference>
<reference evidence="4 5" key="1">
    <citation type="submission" date="2016-10" db="EMBL/GenBank/DDBJ databases">
        <authorList>
            <person name="de Groot N.N."/>
        </authorList>
    </citation>
    <scope>NUCLEOTIDE SEQUENCE [LARGE SCALE GENOMIC DNA]</scope>
    <source>
        <strain evidence="4 5">DSM 22126</strain>
    </source>
</reference>
<dbReference type="GO" id="GO:0016787">
    <property type="term" value="F:hydrolase activity"/>
    <property type="evidence" value="ECO:0007669"/>
    <property type="project" value="UniProtKB-KW"/>
</dbReference>